<dbReference type="AlphaFoldDB" id="A0A430AVL7"/>
<evidence type="ECO:0000256" key="4">
    <source>
        <dbReference type="ARBA" id="ARBA00022723"/>
    </source>
</evidence>
<evidence type="ECO:0000259" key="14">
    <source>
        <dbReference type="Pfam" id="PF08543"/>
    </source>
</evidence>
<evidence type="ECO:0000256" key="9">
    <source>
        <dbReference type="ARBA" id="ARBA00042307"/>
    </source>
</evidence>
<dbReference type="GO" id="GO:0046872">
    <property type="term" value="F:metal ion binding"/>
    <property type="evidence" value="ECO:0007669"/>
    <property type="project" value="UniProtKB-KW"/>
</dbReference>
<dbReference type="Pfam" id="PF08543">
    <property type="entry name" value="Phos_pyr_kin"/>
    <property type="match status" value="1"/>
</dbReference>
<keyword evidence="4" id="KW-0479">Metal-binding</keyword>
<evidence type="ECO:0000256" key="11">
    <source>
        <dbReference type="ARBA" id="ARBA00042396"/>
    </source>
</evidence>
<dbReference type="NCBIfam" id="NF009078">
    <property type="entry name" value="PRK12413.1"/>
    <property type="match status" value="1"/>
</dbReference>
<keyword evidence="6 15" id="KW-0418">Kinase</keyword>
<evidence type="ECO:0000256" key="13">
    <source>
        <dbReference type="ARBA" id="ARBA00049293"/>
    </source>
</evidence>
<name>A0A430AVL7_9ENTE</name>
<dbReference type="EMBL" id="NGKC01000006">
    <property type="protein sequence ID" value="RSU12095.1"/>
    <property type="molecule type" value="Genomic_DNA"/>
</dbReference>
<keyword evidence="5" id="KW-0547">Nucleotide-binding</keyword>
<organism evidence="15 16">
    <name type="scientific">Vagococcus acidifermentans</name>
    <dbReference type="NCBI Taxonomy" id="564710"/>
    <lineage>
        <taxon>Bacteria</taxon>
        <taxon>Bacillati</taxon>
        <taxon>Bacillota</taxon>
        <taxon>Bacilli</taxon>
        <taxon>Lactobacillales</taxon>
        <taxon>Enterococcaceae</taxon>
        <taxon>Vagococcus</taxon>
    </lineage>
</organism>
<protein>
    <recommendedName>
        <fullName evidence="2">pyridoxal kinase</fullName>
        <ecNumber evidence="2">2.7.1.35</ecNumber>
    </recommendedName>
    <alternativeName>
        <fullName evidence="10">PN/PL/PM kinase</fullName>
    </alternativeName>
    <alternativeName>
        <fullName evidence="11">Pyridoxal kinase</fullName>
    </alternativeName>
    <alternativeName>
        <fullName evidence="9">Pyridoxamine kinase</fullName>
    </alternativeName>
    <alternativeName>
        <fullName evidence="12">Vitamin B6 kinase</fullName>
    </alternativeName>
</protein>
<evidence type="ECO:0000256" key="10">
    <source>
        <dbReference type="ARBA" id="ARBA00042348"/>
    </source>
</evidence>
<evidence type="ECO:0000313" key="16">
    <source>
        <dbReference type="Proteomes" id="UP000286773"/>
    </source>
</evidence>
<evidence type="ECO:0000256" key="8">
    <source>
        <dbReference type="ARBA" id="ARBA00022842"/>
    </source>
</evidence>
<keyword evidence="7" id="KW-0067">ATP-binding</keyword>
<dbReference type="EC" id="2.7.1.35" evidence="2"/>
<dbReference type="PANTHER" id="PTHR20858:SF19">
    <property type="entry name" value="PYRIDOXINE KINASE"/>
    <property type="match status" value="1"/>
</dbReference>
<evidence type="ECO:0000256" key="3">
    <source>
        <dbReference type="ARBA" id="ARBA00022679"/>
    </source>
</evidence>
<feature type="domain" description="Pyridoxamine kinase/Phosphomethylpyrimidine kinase" evidence="14">
    <location>
        <begin position="37"/>
        <end position="284"/>
    </location>
</feature>
<dbReference type="GO" id="GO:0005829">
    <property type="term" value="C:cytosol"/>
    <property type="evidence" value="ECO:0007669"/>
    <property type="project" value="TreeGrafter"/>
</dbReference>
<dbReference type="SUPFAM" id="SSF53613">
    <property type="entry name" value="Ribokinase-like"/>
    <property type="match status" value="1"/>
</dbReference>
<dbReference type="InterPro" id="IPR004399">
    <property type="entry name" value="HMP/HMP-P_kinase_dom"/>
</dbReference>
<dbReference type="InterPro" id="IPR029056">
    <property type="entry name" value="Ribokinase-like"/>
</dbReference>
<dbReference type="NCBIfam" id="TIGR00097">
    <property type="entry name" value="HMP-P_kinase"/>
    <property type="match status" value="1"/>
</dbReference>
<dbReference type="PANTHER" id="PTHR20858">
    <property type="entry name" value="PHOSPHOMETHYLPYRIMIDINE KINASE"/>
    <property type="match status" value="1"/>
</dbReference>
<sequence>MSEKQPNWLFFFWIIRTMISKRGDGLMNNILTIAGSDTISGGGLQADLRTFQEYGMNGLNVLTCIATLSDTQMIQVDAVQEELLNEQLNQITTYLPQLNAIKLGMLGTVDNAVTIARFLARLREDIPVIIDPVLALKESPLTLELDAVTVFQEQLLPLATIVTPNLREAELLSGMTNIASVDDMKQAAANIFNFGAKQVVIKGGARIPGSQAVDVFYDGSTYRELVVSKLPTNTTNGAGCTFASAIACGLAKGLPAEQAVADSKEFVYYAIKYGQPFSEDYGNVWQGGLAKHRKERALSHEPS</sequence>
<dbReference type="GO" id="GO:0008478">
    <property type="term" value="F:pyridoxal kinase activity"/>
    <property type="evidence" value="ECO:0007669"/>
    <property type="project" value="UniProtKB-EC"/>
</dbReference>
<comment type="caution">
    <text evidence="15">The sequence shown here is derived from an EMBL/GenBank/DDBJ whole genome shotgun (WGS) entry which is preliminary data.</text>
</comment>
<evidence type="ECO:0000256" key="2">
    <source>
        <dbReference type="ARBA" id="ARBA00012104"/>
    </source>
</evidence>
<dbReference type="OrthoDB" id="9810880at2"/>
<evidence type="ECO:0000256" key="12">
    <source>
        <dbReference type="ARBA" id="ARBA00042531"/>
    </source>
</evidence>
<evidence type="ECO:0000256" key="7">
    <source>
        <dbReference type="ARBA" id="ARBA00022840"/>
    </source>
</evidence>
<evidence type="ECO:0000256" key="6">
    <source>
        <dbReference type="ARBA" id="ARBA00022777"/>
    </source>
</evidence>
<dbReference type="CDD" id="cd01169">
    <property type="entry name" value="HMPP_kinase"/>
    <property type="match status" value="1"/>
</dbReference>
<dbReference type="GO" id="GO:0009228">
    <property type="term" value="P:thiamine biosynthetic process"/>
    <property type="evidence" value="ECO:0007669"/>
    <property type="project" value="InterPro"/>
</dbReference>
<accession>A0A430AVL7</accession>
<dbReference type="InterPro" id="IPR013749">
    <property type="entry name" value="PM/HMP-P_kinase-1"/>
</dbReference>
<evidence type="ECO:0000313" key="15">
    <source>
        <dbReference type="EMBL" id="RSU12095.1"/>
    </source>
</evidence>
<evidence type="ECO:0000256" key="1">
    <source>
        <dbReference type="ARBA" id="ARBA00009879"/>
    </source>
</evidence>
<keyword evidence="8" id="KW-0460">Magnesium</keyword>
<gene>
    <name evidence="15" type="ORF">CBF27_06625</name>
</gene>
<keyword evidence="3" id="KW-0808">Transferase</keyword>
<proteinExistence type="inferred from homology"/>
<keyword evidence="16" id="KW-1185">Reference proteome</keyword>
<comment type="catalytic activity">
    <reaction evidence="13">
        <text>pyridoxal + ATP = pyridoxal 5'-phosphate + ADP + H(+)</text>
        <dbReference type="Rhea" id="RHEA:10224"/>
        <dbReference type="ChEBI" id="CHEBI:15378"/>
        <dbReference type="ChEBI" id="CHEBI:17310"/>
        <dbReference type="ChEBI" id="CHEBI:30616"/>
        <dbReference type="ChEBI" id="CHEBI:456216"/>
        <dbReference type="ChEBI" id="CHEBI:597326"/>
        <dbReference type="EC" id="2.7.1.35"/>
    </reaction>
</comment>
<reference evidence="15 16" key="1">
    <citation type="submission" date="2017-05" db="EMBL/GenBank/DDBJ databases">
        <title>Vagococcus spp. assemblies.</title>
        <authorList>
            <person name="Gulvik C.A."/>
        </authorList>
    </citation>
    <scope>NUCLEOTIDE SEQUENCE [LARGE SCALE GENOMIC DNA]</scope>
    <source>
        <strain evidence="15 16">LMG 24798</strain>
    </source>
</reference>
<dbReference type="GO" id="GO:0008972">
    <property type="term" value="F:phosphomethylpyrimidine kinase activity"/>
    <property type="evidence" value="ECO:0007669"/>
    <property type="project" value="InterPro"/>
</dbReference>
<dbReference type="Proteomes" id="UP000286773">
    <property type="component" value="Unassembled WGS sequence"/>
</dbReference>
<dbReference type="Gene3D" id="3.40.1190.20">
    <property type="match status" value="1"/>
</dbReference>
<evidence type="ECO:0000256" key="5">
    <source>
        <dbReference type="ARBA" id="ARBA00022741"/>
    </source>
</evidence>
<dbReference type="GO" id="GO:0008902">
    <property type="term" value="F:hydroxymethylpyrimidine kinase activity"/>
    <property type="evidence" value="ECO:0007669"/>
    <property type="project" value="TreeGrafter"/>
</dbReference>
<dbReference type="GO" id="GO:0005524">
    <property type="term" value="F:ATP binding"/>
    <property type="evidence" value="ECO:0007669"/>
    <property type="project" value="UniProtKB-KW"/>
</dbReference>
<comment type="similarity">
    <text evidence="1">Belongs to the ThiD family.</text>
</comment>